<dbReference type="EMBL" id="NBSK02000007">
    <property type="protein sequence ID" value="KAJ0195941.1"/>
    <property type="molecule type" value="Genomic_DNA"/>
</dbReference>
<dbReference type="InterPro" id="IPR043502">
    <property type="entry name" value="DNA/RNA_pol_sf"/>
</dbReference>
<name>A0A9R1V094_LACSA</name>
<dbReference type="PANTHER" id="PTHR33116:SF79">
    <property type="entry name" value="REVERSE TRANSCRIPTASE DOMAIN, ZINC FINGER, CCHC-TYPE-RELATED"/>
    <property type="match status" value="1"/>
</dbReference>
<gene>
    <name evidence="2" type="ORF">LSAT_V11C700342760</name>
</gene>
<dbReference type="CDD" id="cd01650">
    <property type="entry name" value="RT_nLTR_like"/>
    <property type="match status" value="1"/>
</dbReference>
<organism evidence="2 3">
    <name type="scientific">Lactuca sativa</name>
    <name type="common">Garden lettuce</name>
    <dbReference type="NCBI Taxonomy" id="4236"/>
    <lineage>
        <taxon>Eukaryota</taxon>
        <taxon>Viridiplantae</taxon>
        <taxon>Streptophyta</taxon>
        <taxon>Embryophyta</taxon>
        <taxon>Tracheophyta</taxon>
        <taxon>Spermatophyta</taxon>
        <taxon>Magnoliopsida</taxon>
        <taxon>eudicotyledons</taxon>
        <taxon>Gunneridae</taxon>
        <taxon>Pentapetalae</taxon>
        <taxon>asterids</taxon>
        <taxon>campanulids</taxon>
        <taxon>Asterales</taxon>
        <taxon>Asteraceae</taxon>
        <taxon>Cichorioideae</taxon>
        <taxon>Cichorieae</taxon>
        <taxon>Lactucinae</taxon>
        <taxon>Lactuca</taxon>
    </lineage>
</organism>
<keyword evidence="3" id="KW-1185">Reference proteome</keyword>
<dbReference type="PANTHER" id="PTHR33116">
    <property type="entry name" value="REVERSE TRANSCRIPTASE ZINC-BINDING DOMAIN-CONTAINING PROTEIN-RELATED-RELATED"/>
    <property type="match status" value="1"/>
</dbReference>
<dbReference type="SUPFAM" id="SSF56672">
    <property type="entry name" value="DNA/RNA polymerases"/>
    <property type="match status" value="1"/>
</dbReference>
<protein>
    <recommendedName>
        <fullName evidence="1">Reverse transcriptase domain-containing protein</fullName>
    </recommendedName>
</protein>
<evidence type="ECO:0000313" key="3">
    <source>
        <dbReference type="Proteomes" id="UP000235145"/>
    </source>
</evidence>
<accession>A0A9R1V094</accession>
<dbReference type="Pfam" id="PF00078">
    <property type="entry name" value="RVT_1"/>
    <property type="match status" value="1"/>
</dbReference>
<proteinExistence type="predicted"/>
<evidence type="ECO:0000259" key="1">
    <source>
        <dbReference type="PROSITE" id="PS50878"/>
    </source>
</evidence>
<comment type="caution">
    <text evidence="2">The sequence shown here is derived from an EMBL/GenBank/DDBJ whole genome shotgun (WGS) entry which is preliminary data.</text>
</comment>
<evidence type="ECO:0000313" key="2">
    <source>
        <dbReference type="EMBL" id="KAJ0195941.1"/>
    </source>
</evidence>
<sequence length="745" mass="84730">MLRDGFEKAFNTSWNNFVGFGTPDQYLPAKLKHVKKGIKEWRAADHPKEEVDLRNHKLVVERLDHEAEKRNLTEVELEQRRDSFKKVAEIEKFKALDIKQKSRIKWAVDGDENTRFFHGYVNNNNRKNGIDGIMINGNWCTDLSLIKMEAFNFFAEKFKERWPSRPKLVSRHFKQILPTDNELLETPFTLQEIKDAVWACGNEKAPGPDGFSFKFYKKYWDVLLGDIAAVVKHFERHGRIDQSCNSSFISLVPKIKDPSFFSDYRPISLIGSIYKIISKLLASRLQMVLGNCIDEVQSAYVEGRNILGGPLVVNEVCSWAKASKKKLLLFKADFNKAFDSINWGFLDANMKSMGFGDIWRGWIKGCLESAKSSILINGCPTDEFPITKGVRQGDPLSPFLFIIAMEGLSVSMRAACERGVFNGIKIPNGGPVISHLLYADDALFLGEWSEDNIKNLSRILHCFHVASGLKVNFNKLRVFGVGVSTQEVTRRARPLGCESEKLPFNYLGVPVGENMNLIKHWSPVIDKFHAKLSKWKSKTLSFGGRLTLVQSVLGNLPTYFLSLFVAPQGVIDKLESIRRQFLWGNSGDKKKIHWVAWDIVTASKEAGGLGVGTIKSLNISLMVKWWWRLRTGASTIWVAVIKGIHNLNSKPDGYYANNRLPGTWKNISGVCKELRKKNIASEDILCKRTNSAVESWTCRLTSDGIFAVNALRKIWDRSLPISGRKFEWIREIPVKVVCFIWRAWL</sequence>
<feature type="domain" description="Reverse transcriptase" evidence="1">
    <location>
        <begin position="233"/>
        <end position="511"/>
    </location>
</feature>
<dbReference type="PROSITE" id="PS50878">
    <property type="entry name" value="RT_POL"/>
    <property type="match status" value="1"/>
</dbReference>
<dbReference type="AlphaFoldDB" id="A0A9R1V094"/>
<reference evidence="2 3" key="1">
    <citation type="journal article" date="2017" name="Nat. Commun.">
        <title>Genome assembly with in vitro proximity ligation data and whole-genome triplication in lettuce.</title>
        <authorList>
            <person name="Reyes-Chin-Wo S."/>
            <person name="Wang Z."/>
            <person name="Yang X."/>
            <person name="Kozik A."/>
            <person name="Arikit S."/>
            <person name="Song C."/>
            <person name="Xia L."/>
            <person name="Froenicke L."/>
            <person name="Lavelle D.O."/>
            <person name="Truco M.J."/>
            <person name="Xia R."/>
            <person name="Zhu S."/>
            <person name="Xu C."/>
            <person name="Xu H."/>
            <person name="Xu X."/>
            <person name="Cox K."/>
            <person name="Korf I."/>
            <person name="Meyers B.C."/>
            <person name="Michelmore R.W."/>
        </authorList>
    </citation>
    <scope>NUCLEOTIDE SEQUENCE [LARGE SCALE GENOMIC DNA]</scope>
    <source>
        <strain evidence="3">cv. Salinas</strain>
        <tissue evidence="2">Seedlings</tissue>
    </source>
</reference>
<dbReference type="InterPro" id="IPR000477">
    <property type="entry name" value="RT_dom"/>
</dbReference>
<dbReference type="Proteomes" id="UP000235145">
    <property type="component" value="Unassembled WGS sequence"/>
</dbReference>